<dbReference type="Proteomes" id="UP001449795">
    <property type="component" value="Chromosome"/>
</dbReference>
<dbReference type="PANTHER" id="PTHR46577:SF1">
    <property type="entry name" value="HTH-TYPE TRANSCRIPTIONAL REGULATORY PROTEIN GABR"/>
    <property type="match status" value="1"/>
</dbReference>
<dbReference type="SUPFAM" id="SSF46785">
    <property type="entry name" value="Winged helix' DNA-binding domain"/>
    <property type="match status" value="1"/>
</dbReference>
<dbReference type="Pfam" id="PF00155">
    <property type="entry name" value="Aminotran_1_2"/>
    <property type="match status" value="1"/>
</dbReference>
<dbReference type="RefSeq" id="WP_342627073.1">
    <property type="nucleotide sequence ID" value="NZ_CP152276.1"/>
</dbReference>
<dbReference type="Gene3D" id="1.10.10.10">
    <property type="entry name" value="Winged helix-like DNA-binding domain superfamily/Winged helix DNA-binding domain"/>
    <property type="match status" value="1"/>
</dbReference>
<keyword evidence="4" id="KW-0238">DNA-binding</keyword>
<evidence type="ECO:0000256" key="4">
    <source>
        <dbReference type="ARBA" id="ARBA00023125"/>
    </source>
</evidence>
<proteinExistence type="inferred from homology"/>
<feature type="domain" description="HTH gntR-type" evidence="6">
    <location>
        <begin position="12"/>
        <end position="80"/>
    </location>
</feature>
<sequence>MESQWFVARLHDRSIRGLSRQVAALIQSGMLPVGTNLPPIRKLAFALGVSPATVSIAWGELRRRNLIEGRGRSGMFVTGTSIVPHPVRRTASVGLSKTSFDLTSYTPDLSLLPSLDRAFSLVGRTPNLNAYEDETIIGALRAIASDTWPYTPEDFMACNGGYGGVHDVMHALIPPGSMVAVEDPAPMRVLDILDHLSALIVPVRSDEEGPLPDSLQAALGRGATAFYLQPGLNAITGRAISAARAAELAVSMADAPATWIIEDDALSGLADKTAASLGVWRPEQTIHVRSLSKSLGPDLRIGVISASARIIRELQAFRSFGAGWTSRLLQSAAAWMLTDTETCATVARARHVYGMRRRALADALANHGIDVGGGGGFSLWLPVVNEVDALATLASDGIRVTGGKKCSVGGAPHIRLSFSRLISDQEWLASRLVFAGLR</sequence>
<dbReference type="InterPro" id="IPR015421">
    <property type="entry name" value="PyrdxlP-dep_Trfase_major"/>
</dbReference>
<dbReference type="InterPro" id="IPR015424">
    <property type="entry name" value="PyrdxlP-dep_Trfase"/>
</dbReference>
<accession>A0ABZ3D063</accession>
<keyword evidence="3" id="KW-0805">Transcription regulation</keyword>
<evidence type="ECO:0000256" key="2">
    <source>
        <dbReference type="ARBA" id="ARBA00022898"/>
    </source>
</evidence>
<dbReference type="SMART" id="SM00345">
    <property type="entry name" value="HTH_GNTR"/>
    <property type="match status" value="1"/>
</dbReference>
<evidence type="ECO:0000256" key="3">
    <source>
        <dbReference type="ARBA" id="ARBA00023015"/>
    </source>
</evidence>
<organism evidence="7 8">
    <name type="scientific">Nguyenibacter vanlangensis</name>
    <dbReference type="NCBI Taxonomy" id="1216886"/>
    <lineage>
        <taxon>Bacteria</taxon>
        <taxon>Pseudomonadati</taxon>
        <taxon>Pseudomonadota</taxon>
        <taxon>Alphaproteobacteria</taxon>
        <taxon>Acetobacterales</taxon>
        <taxon>Acetobacteraceae</taxon>
        <taxon>Nguyenibacter</taxon>
    </lineage>
</organism>
<keyword evidence="8" id="KW-1185">Reference proteome</keyword>
<keyword evidence="7" id="KW-0032">Aminotransferase</keyword>
<evidence type="ECO:0000259" key="6">
    <source>
        <dbReference type="PROSITE" id="PS50949"/>
    </source>
</evidence>
<reference evidence="7 8" key="1">
    <citation type="submission" date="2024-04" db="EMBL/GenBank/DDBJ databases">
        <title>Complete genome sequence of Nguyenibacter vanlangesis HBCM-1154, a strain capable of nitrogen fixation, IAA production, and phosphorus solubilization isolated from sugarcane soil.</title>
        <authorList>
            <person name="MY HANH P."/>
        </authorList>
    </citation>
    <scope>NUCLEOTIDE SEQUENCE [LARGE SCALE GENOMIC DNA]</scope>
    <source>
        <strain evidence="7 8">HBCM 1154</strain>
    </source>
</reference>
<name>A0ABZ3D063_9PROT</name>
<dbReference type="CDD" id="cd00609">
    <property type="entry name" value="AAT_like"/>
    <property type="match status" value="1"/>
</dbReference>
<dbReference type="InterPro" id="IPR051446">
    <property type="entry name" value="HTH_trans_reg/aminotransferase"/>
</dbReference>
<dbReference type="EMBL" id="CP152276">
    <property type="protein sequence ID" value="XAE41075.1"/>
    <property type="molecule type" value="Genomic_DNA"/>
</dbReference>
<evidence type="ECO:0000313" key="7">
    <source>
        <dbReference type="EMBL" id="XAE41075.1"/>
    </source>
</evidence>
<dbReference type="PROSITE" id="PS50949">
    <property type="entry name" value="HTH_GNTR"/>
    <property type="match status" value="1"/>
</dbReference>
<dbReference type="InterPro" id="IPR004839">
    <property type="entry name" value="Aminotransferase_I/II_large"/>
</dbReference>
<evidence type="ECO:0000256" key="1">
    <source>
        <dbReference type="ARBA" id="ARBA00005384"/>
    </source>
</evidence>
<dbReference type="Pfam" id="PF00392">
    <property type="entry name" value="GntR"/>
    <property type="match status" value="1"/>
</dbReference>
<keyword evidence="7" id="KW-0808">Transferase</keyword>
<keyword evidence="5" id="KW-0804">Transcription</keyword>
<gene>
    <name evidence="7" type="ORF">AAC691_12125</name>
</gene>
<evidence type="ECO:0000313" key="8">
    <source>
        <dbReference type="Proteomes" id="UP001449795"/>
    </source>
</evidence>
<dbReference type="InterPro" id="IPR000524">
    <property type="entry name" value="Tscrpt_reg_HTH_GntR"/>
</dbReference>
<dbReference type="InterPro" id="IPR036390">
    <property type="entry name" value="WH_DNA-bd_sf"/>
</dbReference>
<dbReference type="PANTHER" id="PTHR46577">
    <property type="entry name" value="HTH-TYPE TRANSCRIPTIONAL REGULATORY PROTEIN GABR"/>
    <property type="match status" value="1"/>
</dbReference>
<evidence type="ECO:0000256" key="5">
    <source>
        <dbReference type="ARBA" id="ARBA00023163"/>
    </source>
</evidence>
<keyword evidence="2" id="KW-0663">Pyridoxal phosphate</keyword>
<protein>
    <submittedName>
        <fullName evidence="7">PLP-dependent aminotransferase family protein</fullName>
    </submittedName>
</protein>
<dbReference type="Gene3D" id="3.40.640.10">
    <property type="entry name" value="Type I PLP-dependent aspartate aminotransferase-like (Major domain)"/>
    <property type="match status" value="1"/>
</dbReference>
<dbReference type="SUPFAM" id="SSF53383">
    <property type="entry name" value="PLP-dependent transferases"/>
    <property type="match status" value="1"/>
</dbReference>
<comment type="similarity">
    <text evidence="1">In the C-terminal section; belongs to the class-I pyridoxal-phosphate-dependent aminotransferase family.</text>
</comment>
<dbReference type="GO" id="GO:0008483">
    <property type="term" value="F:transaminase activity"/>
    <property type="evidence" value="ECO:0007669"/>
    <property type="project" value="UniProtKB-KW"/>
</dbReference>
<dbReference type="InterPro" id="IPR036388">
    <property type="entry name" value="WH-like_DNA-bd_sf"/>
</dbReference>